<evidence type="ECO:0000256" key="2">
    <source>
        <dbReference type="ARBA" id="ARBA00004778"/>
    </source>
</evidence>
<evidence type="ECO:0000256" key="3">
    <source>
        <dbReference type="ARBA" id="ARBA00008757"/>
    </source>
</evidence>
<evidence type="ECO:0000259" key="13">
    <source>
        <dbReference type="PROSITE" id="PS51480"/>
    </source>
</evidence>
<accession>A0AAN4YPG5</accession>
<dbReference type="Pfam" id="PF02734">
    <property type="entry name" value="Dak2"/>
    <property type="match status" value="1"/>
</dbReference>
<organism evidence="15 16">
    <name type="scientific">Aspergillus oryzae</name>
    <name type="common">Yellow koji mold</name>
    <dbReference type="NCBI Taxonomy" id="5062"/>
    <lineage>
        <taxon>Eukaryota</taxon>
        <taxon>Fungi</taxon>
        <taxon>Dikarya</taxon>
        <taxon>Ascomycota</taxon>
        <taxon>Pezizomycotina</taxon>
        <taxon>Eurotiomycetes</taxon>
        <taxon>Eurotiomycetidae</taxon>
        <taxon>Eurotiales</taxon>
        <taxon>Aspergillaceae</taxon>
        <taxon>Aspergillus</taxon>
        <taxon>Aspergillus subgen. Circumdati</taxon>
    </lineage>
</organism>
<dbReference type="Gene3D" id="1.25.40.340">
    <property type="match status" value="1"/>
</dbReference>
<dbReference type="InterPro" id="IPR012734">
    <property type="entry name" value="DhaK_ATP"/>
</dbReference>
<evidence type="ECO:0000256" key="11">
    <source>
        <dbReference type="PIRSR" id="PIRSR612734-1"/>
    </source>
</evidence>
<evidence type="ECO:0000256" key="8">
    <source>
        <dbReference type="ARBA" id="ARBA00022840"/>
    </source>
</evidence>
<dbReference type="InterPro" id="IPR004007">
    <property type="entry name" value="DhaL_dom"/>
</dbReference>
<evidence type="ECO:0000256" key="5">
    <source>
        <dbReference type="ARBA" id="ARBA00022741"/>
    </source>
</evidence>
<evidence type="ECO:0000256" key="1">
    <source>
        <dbReference type="ARBA" id="ARBA00003264"/>
    </source>
</evidence>
<dbReference type="Gene3D" id="3.30.1180.20">
    <property type="entry name" value="Dihydroxyacetone kinase, domain 2"/>
    <property type="match status" value="1"/>
</dbReference>
<dbReference type="GO" id="GO:0019563">
    <property type="term" value="P:glycerol catabolic process"/>
    <property type="evidence" value="ECO:0007669"/>
    <property type="project" value="TreeGrafter"/>
</dbReference>
<keyword evidence="5" id="KW-0547">Nucleotide-binding</keyword>
<evidence type="ECO:0000256" key="10">
    <source>
        <dbReference type="ARBA" id="ARBA00048898"/>
    </source>
</evidence>
<evidence type="ECO:0000259" key="14">
    <source>
        <dbReference type="PROSITE" id="PS51481"/>
    </source>
</evidence>
<dbReference type="PROSITE" id="PS51481">
    <property type="entry name" value="DHAK"/>
    <property type="match status" value="1"/>
</dbReference>
<evidence type="ECO:0000313" key="15">
    <source>
        <dbReference type="EMBL" id="GMG35088.1"/>
    </source>
</evidence>
<keyword evidence="6" id="KW-0418">Kinase</keyword>
<evidence type="ECO:0000313" key="16">
    <source>
        <dbReference type="Proteomes" id="UP001165205"/>
    </source>
</evidence>
<evidence type="ECO:0000256" key="12">
    <source>
        <dbReference type="PIRSR" id="PIRSR612734-2"/>
    </source>
</evidence>
<dbReference type="GO" id="GO:0005829">
    <property type="term" value="C:cytosol"/>
    <property type="evidence" value="ECO:0007669"/>
    <property type="project" value="TreeGrafter"/>
</dbReference>
<evidence type="ECO:0000256" key="9">
    <source>
        <dbReference type="ARBA" id="ARBA00047974"/>
    </source>
</evidence>
<dbReference type="EMBL" id="BSYA01000157">
    <property type="protein sequence ID" value="GMG35088.1"/>
    <property type="molecule type" value="Genomic_DNA"/>
</dbReference>
<dbReference type="InterPro" id="IPR036117">
    <property type="entry name" value="DhaL_dom_sf"/>
</dbReference>
<comment type="caution">
    <text evidence="15">The sequence shown here is derived from an EMBL/GenBank/DDBJ whole genome shotgun (WGS) entry which is preliminary data.</text>
</comment>
<comment type="catalytic activity">
    <reaction evidence="10">
        <text>dihydroxyacetone + ATP = dihydroxyacetone phosphate + ADP + H(+)</text>
        <dbReference type="Rhea" id="RHEA:15773"/>
        <dbReference type="ChEBI" id="CHEBI:15378"/>
        <dbReference type="ChEBI" id="CHEBI:16016"/>
        <dbReference type="ChEBI" id="CHEBI:30616"/>
        <dbReference type="ChEBI" id="CHEBI:57642"/>
        <dbReference type="ChEBI" id="CHEBI:456216"/>
        <dbReference type="EC" id="2.7.1.29"/>
    </reaction>
</comment>
<comment type="catalytic activity">
    <reaction evidence="9">
        <text>D-glyceraldehyde + ATP = D-glyceraldehyde 3-phosphate + ADP + H(+)</text>
        <dbReference type="Rhea" id="RHEA:13941"/>
        <dbReference type="ChEBI" id="CHEBI:15378"/>
        <dbReference type="ChEBI" id="CHEBI:17378"/>
        <dbReference type="ChEBI" id="CHEBI:30616"/>
        <dbReference type="ChEBI" id="CHEBI:59776"/>
        <dbReference type="ChEBI" id="CHEBI:456216"/>
        <dbReference type="EC" id="2.7.1.28"/>
    </reaction>
</comment>
<feature type="active site" description="Tele-hemiaminal-histidine intermediate" evidence="11">
    <location>
        <position position="225"/>
    </location>
</feature>
<dbReference type="FunFam" id="3.40.50.10440:FF:000002">
    <property type="entry name" value="Dihydroxyacetone kinase"/>
    <property type="match status" value="1"/>
</dbReference>
<dbReference type="GO" id="GO:0005524">
    <property type="term" value="F:ATP binding"/>
    <property type="evidence" value="ECO:0007669"/>
    <property type="project" value="UniProtKB-KW"/>
</dbReference>
<dbReference type="Pfam" id="PF02733">
    <property type="entry name" value="Dak1"/>
    <property type="match status" value="1"/>
</dbReference>
<comment type="function">
    <text evidence="1">Catalyzes both the phosphorylation of dihydroxyacetone and of glyceraldehyde.</text>
</comment>
<feature type="domain" description="DhaL" evidence="13">
    <location>
        <begin position="382"/>
        <end position="585"/>
    </location>
</feature>
<sequence>MSAQTKHFFSDPNHLVVTALHSLTLTNPSLAFDPENKIIFRRPDSLKKKKVAIVSGGGSGHEPAFAGFVGQGFLDASVAGTIFASPSAVQIRKAALDCVDNEQGVLIIPMNYTGDVLNFGMAAEKARAAGIKTEFFAINDDAGVGKKKGGKVGRRGIGGGILVLKIVSALAETGASLEEIYRVAQQANSLLATVGSSLEHVHIPGRPASEDTIPVGEVEVGMGIHNEPGSHRMKFTLPELVKTMLFQILDHNDPDRAFITREPGDEFVLLINNLGGVSSLELSGITDEVYRQLERDYSIKPVRVIQGTFLTSLNGLGFSASLLKLADNGLGAGKSFLELLDAPAEAVGWSAPIPASTWDRRTDAPVELKKTKLAEQQPMDPATIRKVLGAGLRRIIDAEPTVTRYDTIVGDGDCGVGLKRGAEAVLALLEDNFSSLDEDVVKTVNRIVTIVENTMDGTSGAIYAIFLNALVHGLREQDKGKSTPATAEVWGEALKYSLGALGKYTPAKPGDRTMIDALVPFCTTLRDTKDVHAAAKAAQEGTEATKSMKASLGRSVYVGGEDEWVGKVPDPGAYGLSEFFTGLVEAIPKQA</sequence>
<dbReference type="PROSITE" id="PS51480">
    <property type="entry name" value="DHAL"/>
    <property type="match status" value="1"/>
</dbReference>
<dbReference type="InterPro" id="IPR050861">
    <property type="entry name" value="Dihydroxyacetone_Kinase"/>
</dbReference>
<dbReference type="Gene3D" id="3.40.50.10440">
    <property type="entry name" value="Dihydroxyacetone kinase, domain 1"/>
    <property type="match status" value="1"/>
</dbReference>
<dbReference type="SUPFAM" id="SSF101473">
    <property type="entry name" value="DhaL-like"/>
    <property type="match status" value="1"/>
</dbReference>
<dbReference type="FunFam" id="3.30.1180.20:FF:000001">
    <property type="entry name" value="Dihydroxyacetone kinase 1"/>
    <property type="match status" value="1"/>
</dbReference>
<keyword evidence="4" id="KW-0808">Transferase</keyword>
<dbReference type="AlphaFoldDB" id="A0AAN4YPG5"/>
<comment type="similarity">
    <text evidence="3">Belongs to the dihydroxyacetone kinase (DAK) family.</text>
</comment>
<feature type="domain" description="DhaK" evidence="14">
    <location>
        <begin position="11"/>
        <end position="349"/>
    </location>
</feature>
<dbReference type="GO" id="GO:0050354">
    <property type="term" value="F:triokinase activity"/>
    <property type="evidence" value="ECO:0007669"/>
    <property type="project" value="UniProtKB-EC"/>
</dbReference>
<dbReference type="InterPro" id="IPR004006">
    <property type="entry name" value="DhaK_dom"/>
</dbReference>
<evidence type="ECO:0000256" key="6">
    <source>
        <dbReference type="ARBA" id="ARBA00022777"/>
    </source>
</evidence>
<evidence type="ECO:0000256" key="7">
    <source>
        <dbReference type="ARBA" id="ARBA00022798"/>
    </source>
</evidence>
<dbReference type="PANTHER" id="PTHR28629:SF14">
    <property type="entry name" value="DIHYDROXYACETONE KINASE 1"/>
    <property type="match status" value="1"/>
</dbReference>
<keyword evidence="7" id="KW-0319">Glycerol metabolism</keyword>
<feature type="binding site" evidence="12">
    <location>
        <begin position="58"/>
        <end position="61"/>
    </location>
    <ligand>
        <name>substrate</name>
    </ligand>
</feature>
<dbReference type="PANTHER" id="PTHR28629">
    <property type="entry name" value="TRIOKINASE/FMN CYCLASE"/>
    <property type="match status" value="1"/>
</dbReference>
<gene>
    <name evidence="15" type="ORF">Aory04_001034900</name>
</gene>
<dbReference type="FunFam" id="1.25.40.340:FF:000001">
    <property type="entry name" value="Dihydroxyacetone kinase 1"/>
    <property type="match status" value="1"/>
</dbReference>
<dbReference type="SUPFAM" id="SSF82549">
    <property type="entry name" value="DAK1/DegV-like"/>
    <property type="match status" value="1"/>
</dbReference>
<name>A0AAN4YPG5_ASPOZ</name>
<feature type="binding site" evidence="12">
    <location>
        <position position="115"/>
    </location>
    <ligand>
        <name>substrate</name>
    </ligand>
</feature>
<protein>
    <submittedName>
        <fullName evidence="15">Unnamed protein product</fullName>
    </submittedName>
</protein>
<dbReference type="SMART" id="SM01120">
    <property type="entry name" value="Dak2"/>
    <property type="match status" value="1"/>
</dbReference>
<reference evidence="15" key="1">
    <citation type="submission" date="2023-04" db="EMBL/GenBank/DDBJ databases">
        <title>Aspergillus oryzae NBRC 4228.</title>
        <authorList>
            <person name="Ichikawa N."/>
            <person name="Sato H."/>
            <person name="Tonouchi N."/>
        </authorList>
    </citation>
    <scope>NUCLEOTIDE SEQUENCE</scope>
    <source>
        <strain evidence="15">NBRC 4228</strain>
    </source>
</reference>
<dbReference type="Proteomes" id="UP001165205">
    <property type="component" value="Unassembled WGS sequence"/>
</dbReference>
<keyword evidence="8" id="KW-0067">ATP-binding</keyword>
<comment type="pathway">
    <text evidence="2">Polyol metabolism; glycerol fermentation; glycerone phosphate from glycerol (oxidative route): step 2/2.</text>
</comment>
<evidence type="ECO:0000256" key="4">
    <source>
        <dbReference type="ARBA" id="ARBA00022679"/>
    </source>
</evidence>
<dbReference type="NCBIfam" id="TIGR02361">
    <property type="entry name" value="dak_ATP"/>
    <property type="match status" value="1"/>
</dbReference>
<proteinExistence type="inferred from homology"/>
<dbReference type="GO" id="GO:0004371">
    <property type="term" value="F:glycerone kinase activity"/>
    <property type="evidence" value="ECO:0007669"/>
    <property type="project" value="UniProtKB-EC"/>
</dbReference>